<organism evidence="2 3">
    <name type="scientific">bacterium (Candidatus Blackallbacteria) CG17_big_fil_post_rev_8_21_14_2_50_48_46</name>
    <dbReference type="NCBI Taxonomy" id="2014261"/>
    <lineage>
        <taxon>Bacteria</taxon>
        <taxon>Candidatus Blackallbacteria</taxon>
    </lineage>
</organism>
<comment type="caution">
    <text evidence="2">The sequence shown here is derived from an EMBL/GenBank/DDBJ whole genome shotgun (WGS) entry which is preliminary data.</text>
</comment>
<dbReference type="InterPro" id="IPR029044">
    <property type="entry name" value="Nucleotide-diphossugar_trans"/>
</dbReference>
<accession>A0A2M7GBE3</accession>
<dbReference type="PANTHER" id="PTHR48090">
    <property type="entry name" value="UNDECAPRENYL-PHOSPHATE 4-DEOXY-4-FORMAMIDO-L-ARABINOSE TRANSFERASE-RELATED"/>
    <property type="match status" value="1"/>
</dbReference>
<evidence type="ECO:0000313" key="2">
    <source>
        <dbReference type="EMBL" id="PIW19477.1"/>
    </source>
</evidence>
<gene>
    <name evidence="2" type="ORF">COW36_01160</name>
</gene>
<dbReference type="EMBL" id="PFFQ01000004">
    <property type="protein sequence ID" value="PIW19477.1"/>
    <property type="molecule type" value="Genomic_DNA"/>
</dbReference>
<dbReference type="Proteomes" id="UP000231019">
    <property type="component" value="Unassembled WGS sequence"/>
</dbReference>
<evidence type="ECO:0000259" key="1">
    <source>
        <dbReference type="Pfam" id="PF00535"/>
    </source>
</evidence>
<dbReference type="AlphaFoldDB" id="A0A2M7GBE3"/>
<dbReference type="CDD" id="cd04179">
    <property type="entry name" value="DPM_DPG-synthase_like"/>
    <property type="match status" value="1"/>
</dbReference>
<reference evidence="2 3" key="1">
    <citation type="submission" date="2017-09" db="EMBL/GenBank/DDBJ databases">
        <title>Depth-based differentiation of microbial function through sediment-hosted aquifers and enrichment of novel symbionts in the deep terrestrial subsurface.</title>
        <authorList>
            <person name="Probst A.J."/>
            <person name="Ladd B."/>
            <person name="Jarett J.K."/>
            <person name="Geller-Mcgrath D.E."/>
            <person name="Sieber C.M."/>
            <person name="Emerson J.B."/>
            <person name="Anantharaman K."/>
            <person name="Thomas B.C."/>
            <person name="Malmstrom R."/>
            <person name="Stieglmeier M."/>
            <person name="Klingl A."/>
            <person name="Woyke T."/>
            <person name="Ryan C.M."/>
            <person name="Banfield J.F."/>
        </authorList>
    </citation>
    <scope>NUCLEOTIDE SEQUENCE [LARGE SCALE GENOMIC DNA]</scope>
    <source>
        <strain evidence="2">CG17_big_fil_post_rev_8_21_14_2_50_48_46</strain>
    </source>
</reference>
<dbReference type="SUPFAM" id="SSF53448">
    <property type="entry name" value="Nucleotide-diphospho-sugar transferases"/>
    <property type="match status" value="1"/>
</dbReference>
<feature type="domain" description="Glycosyltransferase 2-like" evidence="1">
    <location>
        <begin position="27"/>
        <end position="133"/>
    </location>
</feature>
<evidence type="ECO:0000313" key="3">
    <source>
        <dbReference type="Proteomes" id="UP000231019"/>
    </source>
</evidence>
<dbReference type="PANTHER" id="PTHR48090:SF7">
    <property type="entry name" value="RFBJ PROTEIN"/>
    <property type="match status" value="1"/>
</dbReference>
<sequence length="232" mass="26263">MKLALVLLTLDELPGLEAIFKDLPLGSVDEYFAVDGGSKDGTLEFYRQHAFPVREQVSKGRGEAFRIAFDSTDADALIFFSPDGNEDPRDLTKFRPLLEAGHDIVIGTRMVEGARNEEDDQFFKWRKWANNAFNLMANMSFNRHQHPFVTDSINGYRAITRRAWERLAPDGPGYTIEYQSTIRALKYGLKIAEFPTREGNRIGPEKGSPSIQTGIAFLKLYFRELKLPAGPQ</sequence>
<dbReference type="Gene3D" id="3.90.550.10">
    <property type="entry name" value="Spore Coat Polysaccharide Biosynthesis Protein SpsA, Chain A"/>
    <property type="match status" value="1"/>
</dbReference>
<protein>
    <recommendedName>
        <fullName evidence="1">Glycosyltransferase 2-like domain-containing protein</fullName>
    </recommendedName>
</protein>
<dbReference type="InterPro" id="IPR001173">
    <property type="entry name" value="Glyco_trans_2-like"/>
</dbReference>
<dbReference type="Pfam" id="PF00535">
    <property type="entry name" value="Glycos_transf_2"/>
    <property type="match status" value="1"/>
</dbReference>
<dbReference type="InterPro" id="IPR050256">
    <property type="entry name" value="Glycosyltransferase_2"/>
</dbReference>
<name>A0A2M7GBE3_9BACT</name>
<proteinExistence type="predicted"/>